<feature type="transmembrane region" description="Helical" evidence="1">
    <location>
        <begin position="41"/>
        <end position="60"/>
    </location>
</feature>
<organism evidence="2 3">
    <name type="scientific">Dietzia aurantiaca</name>
    <dbReference type="NCBI Taxonomy" id="983873"/>
    <lineage>
        <taxon>Bacteria</taxon>
        <taxon>Bacillati</taxon>
        <taxon>Actinomycetota</taxon>
        <taxon>Actinomycetes</taxon>
        <taxon>Mycobacteriales</taxon>
        <taxon>Dietziaceae</taxon>
        <taxon>Dietzia</taxon>
    </lineage>
</organism>
<evidence type="ECO:0000313" key="3">
    <source>
        <dbReference type="Proteomes" id="UP001595836"/>
    </source>
</evidence>
<keyword evidence="1" id="KW-0472">Membrane</keyword>
<comment type="caution">
    <text evidence="2">The sequence shown here is derived from an EMBL/GenBank/DDBJ whole genome shotgun (WGS) entry which is preliminary data.</text>
</comment>
<feature type="transmembrane region" description="Helical" evidence="1">
    <location>
        <begin position="152"/>
        <end position="173"/>
    </location>
</feature>
<evidence type="ECO:0000256" key="1">
    <source>
        <dbReference type="SAM" id="Phobius"/>
    </source>
</evidence>
<evidence type="ECO:0000313" key="2">
    <source>
        <dbReference type="EMBL" id="MFC4753532.1"/>
    </source>
</evidence>
<dbReference type="Pfam" id="PF06966">
    <property type="entry name" value="DUF1295"/>
    <property type="match status" value="1"/>
</dbReference>
<dbReference type="EMBL" id="JBHSHP010000007">
    <property type="protein sequence ID" value="MFC4753532.1"/>
    <property type="molecule type" value="Genomic_DNA"/>
</dbReference>
<dbReference type="PROSITE" id="PS50244">
    <property type="entry name" value="S5A_REDUCTASE"/>
    <property type="match status" value="1"/>
</dbReference>
<dbReference type="PANTHER" id="PTHR32251">
    <property type="entry name" value="3-OXO-5-ALPHA-STEROID 4-DEHYDROGENASE"/>
    <property type="match status" value="1"/>
</dbReference>
<keyword evidence="1" id="KW-0812">Transmembrane</keyword>
<feature type="transmembrane region" description="Helical" evidence="1">
    <location>
        <begin position="66"/>
        <end position="85"/>
    </location>
</feature>
<dbReference type="Gene3D" id="1.20.120.1630">
    <property type="match status" value="1"/>
</dbReference>
<gene>
    <name evidence="2" type="ORF">ACFO7U_01900</name>
</gene>
<feature type="transmembrane region" description="Helical" evidence="1">
    <location>
        <begin position="224"/>
        <end position="244"/>
    </location>
</feature>
<dbReference type="InterPro" id="IPR010721">
    <property type="entry name" value="UstE-like"/>
</dbReference>
<accession>A0ABV9PL39</accession>
<keyword evidence="1" id="KW-1133">Transmembrane helix</keyword>
<dbReference type="RefSeq" id="WP_344989021.1">
    <property type="nucleotide sequence ID" value="NZ_BAABCD010000007.1"/>
</dbReference>
<keyword evidence="3" id="KW-1185">Reference proteome</keyword>
<dbReference type="PANTHER" id="PTHR32251:SF17">
    <property type="entry name" value="STEROID 5-ALPHA REDUCTASE C-TERMINAL DOMAIN-CONTAINING PROTEIN"/>
    <property type="match status" value="1"/>
</dbReference>
<sequence>MLTGASGLAVVTLTSAAVLLILQTVTFAVSRRLGRVNVVDVTWGPGFALVALVAVAFGLARDDGSGILALAVAALMVVWGVRLAVHTGRQTAGRGEDPRYVDMLAGHDGLDEDGNAKAGTAFLRVFLLQAGAQWIVSLPLQALALAPAPAGIGVVAAAAGVVLAAAGIVYEAVADAQLAAYKRDPDRPPIMSRGLWKLSRHPNYFGDACVWWGVWLAAASTGWAALTVVSPLLMTYFLVWATGARMMDRHMEGRPGWDEYAERTSFFVPWVPKAASTDSR</sequence>
<name>A0ABV9PL39_9ACTN</name>
<protein>
    <submittedName>
        <fullName evidence="2">DUF1295 domain-containing protein</fullName>
    </submittedName>
</protein>
<reference evidence="3" key="1">
    <citation type="journal article" date="2019" name="Int. J. Syst. Evol. Microbiol.">
        <title>The Global Catalogue of Microorganisms (GCM) 10K type strain sequencing project: providing services to taxonomists for standard genome sequencing and annotation.</title>
        <authorList>
            <consortium name="The Broad Institute Genomics Platform"/>
            <consortium name="The Broad Institute Genome Sequencing Center for Infectious Disease"/>
            <person name="Wu L."/>
            <person name="Ma J."/>
        </authorList>
    </citation>
    <scope>NUCLEOTIDE SEQUENCE [LARGE SCALE GENOMIC DNA]</scope>
    <source>
        <strain evidence="3">JCM 11882</strain>
    </source>
</reference>
<dbReference type="Proteomes" id="UP001595836">
    <property type="component" value="Unassembled WGS sequence"/>
</dbReference>
<feature type="transmembrane region" description="Helical" evidence="1">
    <location>
        <begin position="6"/>
        <end position="29"/>
    </location>
</feature>
<proteinExistence type="predicted"/>